<protein>
    <recommendedName>
        <fullName evidence="4">SnoaL-like domain-containing protein</fullName>
    </recommendedName>
</protein>
<organism evidence="2 3">
    <name type="scientific">Blastopirellula marina</name>
    <dbReference type="NCBI Taxonomy" id="124"/>
    <lineage>
        <taxon>Bacteria</taxon>
        <taxon>Pseudomonadati</taxon>
        <taxon>Planctomycetota</taxon>
        <taxon>Planctomycetia</taxon>
        <taxon>Pirellulales</taxon>
        <taxon>Pirellulaceae</taxon>
        <taxon>Blastopirellula</taxon>
    </lineage>
</organism>
<evidence type="ECO:0008006" key="4">
    <source>
        <dbReference type="Google" id="ProtNLM"/>
    </source>
</evidence>
<dbReference type="EMBL" id="PUIB01000005">
    <property type="protein sequence ID" value="PQO41660.1"/>
    <property type="molecule type" value="Genomic_DNA"/>
</dbReference>
<evidence type="ECO:0000313" key="2">
    <source>
        <dbReference type="EMBL" id="PQO41660.1"/>
    </source>
</evidence>
<evidence type="ECO:0000313" key="3">
    <source>
        <dbReference type="Proteomes" id="UP000239388"/>
    </source>
</evidence>
<evidence type="ECO:0000256" key="1">
    <source>
        <dbReference type="SAM" id="SignalP"/>
    </source>
</evidence>
<dbReference type="Proteomes" id="UP000239388">
    <property type="component" value="Unassembled WGS sequence"/>
</dbReference>
<comment type="caution">
    <text evidence="2">The sequence shown here is derived from an EMBL/GenBank/DDBJ whole genome shotgun (WGS) entry which is preliminary data.</text>
</comment>
<proteinExistence type="predicted"/>
<feature type="chain" id="PRO_5015516115" description="SnoaL-like domain-containing protein" evidence="1">
    <location>
        <begin position="19"/>
        <end position="178"/>
    </location>
</feature>
<accession>A0A2S8GBH0</accession>
<keyword evidence="1" id="KW-0732">Signal</keyword>
<name>A0A2S8GBH0_9BACT</name>
<gene>
    <name evidence="2" type="ORF">C5Y98_02750</name>
</gene>
<reference evidence="2 3" key="1">
    <citation type="submission" date="2018-02" db="EMBL/GenBank/DDBJ databases">
        <title>Comparative genomes isolates from brazilian mangrove.</title>
        <authorList>
            <person name="Araujo J.E."/>
            <person name="Taketani R.G."/>
            <person name="Silva M.C.P."/>
            <person name="Loureco M.V."/>
            <person name="Andreote F.D."/>
        </authorList>
    </citation>
    <scope>NUCLEOTIDE SEQUENCE [LARGE SCALE GENOMIC DNA]</scope>
    <source>
        <strain evidence="2 3">NAP PRIS-MGV</strain>
    </source>
</reference>
<dbReference type="RefSeq" id="WP_105351393.1">
    <property type="nucleotide sequence ID" value="NZ_PUIB01000005.1"/>
</dbReference>
<sequence length="178" mass="20325">MRFLGTALLLGLMVSAYAGRPVVAEDSKADWKDTDQVQKDVREMITATYGGEPEELLKFTHPKVVALMGGPEQTKKTLKLILGKFKEMGMKLDEFKFSADPIFLETEQSHFVIVPTNSIMSMGGKKVESQNYQFGQKSKSDKTWKYIEGSRLNQDNVRQFFPDFPKDFEFPKTKRDLL</sequence>
<dbReference type="AlphaFoldDB" id="A0A2S8GBH0"/>
<feature type="signal peptide" evidence="1">
    <location>
        <begin position="1"/>
        <end position="18"/>
    </location>
</feature>
<dbReference type="OrthoDB" id="670350at2"/>